<evidence type="ECO:0000256" key="4">
    <source>
        <dbReference type="ARBA" id="ARBA00022737"/>
    </source>
</evidence>
<evidence type="ECO:0000256" key="2">
    <source>
        <dbReference type="ARBA" id="ARBA00022552"/>
    </source>
</evidence>
<comment type="function">
    <text evidence="6">Required for maturation of ribosomal RNAs and formation of the large ribosomal subunit.</text>
</comment>
<dbReference type="SUPFAM" id="SSF50978">
    <property type="entry name" value="WD40 repeat-like"/>
    <property type="match status" value="1"/>
</dbReference>
<comment type="similarity">
    <text evidence="6">Belongs to the WD repeat WDR12/YTM1 family.</text>
</comment>
<dbReference type="FunFam" id="2.130.10.10:FF:001898">
    <property type="entry name" value="Ribosome biogenesis protein WDR12 homolog"/>
    <property type="match status" value="1"/>
</dbReference>
<dbReference type="InterPro" id="IPR028599">
    <property type="entry name" value="WDR12/Ytm1"/>
</dbReference>
<reference evidence="10 11" key="1">
    <citation type="journal article" date="2019" name="Commun. Biol.">
        <title>The bagworm genome reveals a unique fibroin gene that provides high tensile strength.</title>
        <authorList>
            <person name="Kono N."/>
            <person name="Nakamura H."/>
            <person name="Ohtoshi R."/>
            <person name="Tomita M."/>
            <person name="Numata K."/>
            <person name="Arakawa K."/>
        </authorList>
    </citation>
    <scope>NUCLEOTIDE SEQUENCE [LARGE SCALE GENOMIC DNA]</scope>
</reference>
<dbReference type="EMBL" id="BGZK01000928">
    <property type="protein sequence ID" value="GBP65408.1"/>
    <property type="molecule type" value="Genomic_DNA"/>
</dbReference>
<evidence type="ECO:0000259" key="9">
    <source>
        <dbReference type="Pfam" id="PF08154"/>
    </source>
</evidence>
<dbReference type="Proteomes" id="UP000299102">
    <property type="component" value="Unassembled WGS sequence"/>
</dbReference>
<keyword evidence="3 7" id="KW-0853">WD repeat</keyword>
<dbReference type="CDD" id="cd00200">
    <property type="entry name" value="WD40"/>
    <property type="match status" value="1"/>
</dbReference>
<keyword evidence="11" id="KW-1185">Reference proteome</keyword>
<dbReference type="GO" id="GO:0043021">
    <property type="term" value="F:ribonucleoprotein complex binding"/>
    <property type="evidence" value="ECO:0007669"/>
    <property type="project" value="UniProtKB-UniRule"/>
</dbReference>
<protein>
    <recommendedName>
        <fullName evidence="6">Ribosome biogenesis protein WDR12 homolog</fullName>
    </recommendedName>
</protein>
<dbReference type="Pfam" id="PF08154">
    <property type="entry name" value="NLE"/>
    <property type="match status" value="1"/>
</dbReference>
<dbReference type="HAMAP" id="MF_03029">
    <property type="entry name" value="WDR12"/>
    <property type="match status" value="1"/>
</dbReference>
<proteinExistence type="inferred from homology"/>
<name>A0A4C1XPI8_EUMVA</name>
<evidence type="ECO:0000256" key="6">
    <source>
        <dbReference type="HAMAP-Rule" id="MF_03029"/>
    </source>
</evidence>
<dbReference type="InterPro" id="IPR012972">
    <property type="entry name" value="NLE"/>
</dbReference>
<gene>
    <name evidence="10" type="ORF">EVAR_103290_1</name>
</gene>
<feature type="region of interest" description="Disordered" evidence="8">
    <location>
        <begin position="227"/>
        <end position="252"/>
    </location>
</feature>
<dbReference type="InterPro" id="IPR001680">
    <property type="entry name" value="WD40_rpt"/>
</dbReference>
<dbReference type="SMART" id="SM00320">
    <property type="entry name" value="WD40"/>
    <property type="match status" value="7"/>
</dbReference>
<keyword evidence="2 6" id="KW-0698">rRNA processing</keyword>
<dbReference type="PANTHER" id="PTHR19855:SF11">
    <property type="entry name" value="RIBOSOME BIOGENESIS PROTEIN WDR12"/>
    <property type="match status" value="1"/>
</dbReference>
<dbReference type="GO" id="GO:0005730">
    <property type="term" value="C:nucleolus"/>
    <property type="evidence" value="ECO:0007669"/>
    <property type="project" value="UniProtKB-SubCell"/>
</dbReference>
<evidence type="ECO:0000313" key="11">
    <source>
        <dbReference type="Proteomes" id="UP000299102"/>
    </source>
</evidence>
<dbReference type="AlphaFoldDB" id="A0A4C1XPI8"/>
<dbReference type="PROSITE" id="PS50082">
    <property type="entry name" value="WD_REPEATS_2"/>
    <property type="match status" value="4"/>
</dbReference>
<sequence>MATEVIESQVQVKFVTKQEKYAVPDNPFTVQSNVLVADLNNVLNALLKDVHPVLGKPVEFDFLLCGELLCSSLNEHIQEKGISTEDTIELEYFERFPAPSPQDCLMHDDWVSTVQANSNWILTGCYDNSIHIWTAKGKHTLAIPGHTSPVKAVSWVSLDRNQAVFVSGSHDQTAILWAWDVIGNSVECMMTCRGHEKGIESIAVSPDAKYFATGSWDTNVCLWNSSLSDEDSVPSKKRSKPEHGKSREPLTTLKGHREAVSAVQWLDNKTMLSSGWDHILKIWDCELGGMTTEIIGNKAFFDADWSPLSNSIITASADRHIRLYDPRSQENIVKMTYTSHMGWVQSVCWSKTYSTHFLSAGYDGQVKLWETRSPKTPLYDLSGHEDKVLCCDWSNPALLVSGSCDNTLRIFKAKHANHGI</sequence>
<feature type="repeat" description="WD" evidence="7">
    <location>
        <begin position="143"/>
        <end position="177"/>
    </location>
</feature>
<comment type="caution">
    <text evidence="10">The sequence shown here is derived from an EMBL/GenBank/DDBJ whole genome shotgun (WGS) entry which is preliminary data.</text>
</comment>
<feature type="domain" description="NLE" evidence="9">
    <location>
        <begin position="10"/>
        <end position="77"/>
    </location>
</feature>
<dbReference type="PROSITE" id="PS50294">
    <property type="entry name" value="WD_REPEATS_REGION"/>
    <property type="match status" value="3"/>
</dbReference>
<keyword evidence="1 6" id="KW-0690">Ribosome biogenesis</keyword>
<dbReference type="Pfam" id="PF00400">
    <property type="entry name" value="WD40"/>
    <property type="match status" value="7"/>
</dbReference>
<evidence type="ECO:0000256" key="7">
    <source>
        <dbReference type="PROSITE-ProRule" id="PRU00221"/>
    </source>
</evidence>
<feature type="repeat" description="WD" evidence="7">
    <location>
        <begin position="253"/>
        <end position="284"/>
    </location>
</feature>
<organism evidence="10 11">
    <name type="scientific">Eumeta variegata</name>
    <name type="common">Bagworm moth</name>
    <name type="synonym">Eumeta japonica</name>
    <dbReference type="NCBI Taxonomy" id="151549"/>
    <lineage>
        <taxon>Eukaryota</taxon>
        <taxon>Metazoa</taxon>
        <taxon>Ecdysozoa</taxon>
        <taxon>Arthropoda</taxon>
        <taxon>Hexapoda</taxon>
        <taxon>Insecta</taxon>
        <taxon>Pterygota</taxon>
        <taxon>Neoptera</taxon>
        <taxon>Endopterygota</taxon>
        <taxon>Lepidoptera</taxon>
        <taxon>Glossata</taxon>
        <taxon>Ditrysia</taxon>
        <taxon>Tineoidea</taxon>
        <taxon>Psychidae</taxon>
        <taxon>Oiketicinae</taxon>
        <taxon>Eumeta</taxon>
    </lineage>
</organism>
<evidence type="ECO:0000256" key="5">
    <source>
        <dbReference type="ARBA" id="ARBA00023242"/>
    </source>
</evidence>
<dbReference type="GO" id="GO:0030687">
    <property type="term" value="C:preribosome, large subunit precursor"/>
    <property type="evidence" value="ECO:0007669"/>
    <property type="project" value="UniProtKB-UniRule"/>
</dbReference>
<dbReference type="Gene3D" id="2.130.10.10">
    <property type="entry name" value="YVTN repeat-like/Quinoprotein amine dehydrogenase"/>
    <property type="match status" value="3"/>
</dbReference>
<evidence type="ECO:0000256" key="8">
    <source>
        <dbReference type="SAM" id="MobiDB-lite"/>
    </source>
</evidence>
<dbReference type="InterPro" id="IPR015943">
    <property type="entry name" value="WD40/YVTN_repeat-like_dom_sf"/>
</dbReference>
<feature type="repeat" description="WD" evidence="7">
    <location>
        <begin position="192"/>
        <end position="224"/>
    </location>
</feature>
<evidence type="ECO:0000256" key="1">
    <source>
        <dbReference type="ARBA" id="ARBA00022517"/>
    </source>
</evidence>
<accession>A0A4C1XPI8</accession>
<dbReference type="InterPro" id="IPR036322">
    <property type="entry name" value="WD40_repeat_dom_sf"/>
</dbReference>
<dbReference type="STRING" id="151549.A0A4C1XPI8"/>
<feature type="repeat" description="WD" evidence="7">
    <location>
        <begin position="337"/>
        <end position="379"/>
    </location>
</feature>
<dbReference type="GO" id="GO:0000463">
    <property type="term" value="P:maturation of LSU-rRNA from tricistronic rRNA transcript (SSU-rRNA, 5.8S rRNA, LSU-rRNA)"/>
    <property type="evidence" value="ECO:0007669"/>
    <property type="project" value="UniProtKB-UniRule"/>
</dbReference>
<dbReference type="GO" id="GO:0005654">
    <property type="term" value="C:nucleoplasm"/>
    <property type="evidence" value="ECO:0007669"/>
    <property type="project" value="UniProtKB-SubCell"/>
</dbReference>
<keyword evidence="4" id="KW-0677">Repeat</keyword>
<comment type="subcellular location">
    <subcellularLocation>
        <location evidence="6">Nucleus</location>
        <location evidence="6">Nucleolus</location>
    </subcellularLocation>
    <subcellularLocation>
        <location evidence="6">Nucleus</location>
        <location evidence="6">Nucleoplasm</location>
    </subcellularLocation>
</comment>
<evidence type="ECO:0000256" key="3">
    <source>
        <dbReference type="ARBA" id="ARBA00022574"/>
    </source>
</evidence>
<keyword evidence="5 6" id="KW-0539">Nucleus</keyword>
<dbReference type="OrthoDB" id="10251381at2759"/>
<dbReference type="GO" id="GO:0000466">
    <property type="term" value="P:maturation of 5.8S rRNA from tricistronic rRNA transcript (SSU-rRNA, 5.8S rRNA, LSU-rRNA)"/>
    <property type="evidence" value="ECO:0007669"/>
    <property type="project" value="UniProtKB-UniRule"/>
</dbReference>
<evidence type="ECO:0000313" key="10">
    <source>
        <dbReference type="EMBL" id="GBP65408.1"/>
    </source>
</evidence>
<dbReference type="PANTHER" id="PTHR19855">
    <property type="entry name" value="WD40 REPEAT PROTEIN 12, 37"/>
    <property type="match status" value="1"/>
</dbReference>